<keyword evidence="2" id="KW-1185">Reference proteome</keyword>
<dbReference type="EMBL" id="AP019833">
    <property type="protein sequence ID" value="BBM46521.1"/>
    <property type="molecule type" value="Genomic_DNA"/>
</dbReference>
<sequence length="687" mass="79772">MNTKYDNFKFRNAYVGDVEVYRDYFLLVLADVNKNLENGDVTEDTFDVIMIDSRQQGFESIIRNLLNDSLFIGFNNKAYDNKILRYIAGTNAQQTEVKTCNLSELKEYSDSIIENRELSNYNKMFFYSLDVRDECRINANISLKDVEYHFNLDVITEDDSFDIEVSHNEEKLDEIRKYCKHDVFTTYLIVRESLSNRKGLATFENKLKSADIMINQMRKRGERVENDGLKRAVLSKPATIAAKMFERKEDGEYQRWYEINDKPEITEPRTEIARRIYERRKADIHAPVENFMLGDVLINFGSGGLHTVSTEDSSLELYRDVYNFDVASFYPSFIEKFDRIANFDIELFRYLKAERLRLKRMKDDVDAQARQNAYKLMINSTTGKYNESYWNNGTSDNPIYNPHVYYSMTTSCQLMLLDLAESLFEYVNIVQLNTDGIAFTLKGKGDIEKARGICRKWEQYFGYELEESHFDLFVQRSVNDYIGIERTGDKVKAKSKGSSFAELKGISASADMISNVLANVFKRYDCDSLDYGKLSDLIDSTVDGFVESKDHNALQINIKAVSTVKDKNIYDRHGNVTGTRTKGMRAFIVNDGDDTVRIKANQYTLNPNYIHTVKATGRQRLRNVKLGDLEGCVPLMIHNRRVKDSENIDYNTNMYKFLCKRELLKMMNIKALVTEKDGAWEIEPYYD</sequence>
<dbReference type="AlphaFoldDB" id="A0A510K6Y1"/>
<protein>
    <submittedName>
        <fullName evidence="1">Uncharacterized protein</fullName>
    </submittedName>
</protein>
<proteinExistence type="predicted"/>
<organism evidence="1 2">
    <name type="scientific">Leptotrichia trevisanii</name>
    <dbReference type="NCBI Taxonomy" id="109328"/>
    <lineage>
        <taxon>Bacteria</taxon>
        <taxon>Fusobacteriati</taxon>
        <taxon>Fusobacteriota</taxon>
        <taxon>Fusobacteriia</taxon>
        <taxon>Fusobacteriales</taxon>
        <taxon>Leptotrichiaceae</taxon>
        <taxon>Leptotrichia</taxon>
    </lineage>
</organism>
<evidence type="ECO:0000313" key="2">
    <source>
        <dbReference type="Proteomes" id="UP000422644"/>
    </source>
</evidence>
<name>A0A510K6Y1_9FUSO</name>
<dbReference type="InterPro" id="IPR023211">
    <property type="entry name" value="DNA_pol_palm_dom_sf"/>
</dbReference>
<dbReference type="OrthoDB" id="5807460at2"/>
<geneLocation type="plasmid" evidence="1 2">
    <name>pJMUB3870-2</name>
</geneLocation>
<keyword evidence="1" id="KW-0614">Plasmid</keyword>
<dbReference type="SUPFAM" id="SSF56672">
    <property type="entry name" value="DNA/RNA polymerases"/>
    <property type="match status" value="1"/>
</dbReference>
<dbReference type="Gene3D" id="3.90.1600.10">
    <property type="entry name" value="Palm domain of DNA polymerase"/>
    <property type="match status" value="1"/>
</dbReference>
<dbReference type="Proteomes" id="UP000422644">
    <property type="component" value="Plasmid pJMUB3870-2"/>
</dbReference>
<accession>A0A510K6Y1</accession>
<reference evidence="1 2" key="1">
    <citation type="submission" date="2019-07" db="EMBL/GenBank/DDBJ databases">
        <title>Complete Genome Sequence of Leptotrichia trevisanii Strain JMUB3870.</title>
        <authorList>
            <person name="Watanabe S."/>
            <person name="Cui L."/>
        </authorList>
    </citation>
    <scope>NUCLEOTIDE SEQUENCE [LARGE SCALE GENOMIC DNA]</scope>
    <source>
        <strain evidence="1 2">JMUB3870</strain>
        <plasmid evidence="1 2">pJMUB3870-2</plasmid>
    </source>
</reference>
<dbReference type="RefSeq" id="WP_155283294.1">
    <property type="nucleotide sequence ID" value="NZ_AP019833.1"/>
</dbReference>
<gene>
    <name evidence="1" type="ORF">JMUB3870_p2008</name>
</gene>
<evidence type="ECO:0000313" key="1">
    <source>
        <dbReference type="EMBL" id="BBM46521.1"/>
    </source>
</evidence>
<dbReference type="InterPro" id="IPR043502">
    <property type="entry name" value="DNA/RNA_pol_sf"/>
</dbReference>